<dbReference type="GO" id="GO:0003729">
    <property type="term" value="F:mRNA binding"/>
    <property type="evidence" value="ECO:0007669"/>
    <property type="project" value="TreeGrafter"/>
</dbReference>
<gene>
    <name evidence="2" type="ORF">BS47DRAFT_799907</name>
</gene>
<organism evidence="2 3">
    <name type="scientific">Hydnum rufescens UP504</name>
    <dbReference type="NCBI Taxonomy" id="1448309"/>
    <lineage>
        <taxon>Eukaryota</taxon>
        <taxon>Fungi</taxon>
        <taxon>Dikarya</taxon>
        <taxon>Basidiomycota</taxon>
        <taxon>Agaricomycotina</taxon>
        <taxon>Agaricomycetes</taxon>
        <taxon>Cantharellales</taxon>
        <taxon>Hydnaceae</taxon>
        <taxon>Hydnum</taxon>
    </lineage>
</organism>
<sequence length="315" mass="35627">MGSQHKRKHRKAAGALVKALQVLRTSGVTAATIFPGSETSASASFAEPDEAAYIKTQEELRTKTDELTLQMNAVQSQIELIDGPTKERQAALRVEKDAVAFQQKRLTRRRGKILKTLRRSSQKQARALEVAKQKENFKTVEEIESYVRDLERRIESGGLTPAQERRVLAEISSSEYAREAVEQFKVEQSAIDTKRADIEELQKRLDPQSKAISERHEAIMAEVKALEAEESKDFGTRKKLIRRRDTLATELDKMWLQKKRSKRLYGDARDRHVKKKVQEGQRKAERCAAQSAGVEEGERKEIVEGVEAQAEIGGC</sequence>
<comment type="caution">
    <text evidence="2">The sequence shown here is derived from an EMBL/GenBank/DDBJ whole genome shotgun (WGS) entry which is preliminary data.</text>
</comment>
<feature type="compositionally biased region" description="Basic and acidic residues" evidence="1">
    <location>
        <begin position="267"/>
        <end position="286"/>
    </location>
</feature>
<protein>
    <submittedName>
        <fullName evidence="2">Uncharacterized protein</fullName>
    </submittedName>
</protein>
<evidence type="ECO:0000313" key="2">
    <source>
        <dbReference type="EMBL" id="KAF9515222.1"/>
    </source>
</evidence>
<keyword evidence="3" id="KW-1185">Reference proteome</keyword>
<dbReference type="EMBL" id="MU128952">
    <property type="protein sequence ID" value="KAF9515222.1"/>
    <property type="molecule type" value="Genomic_DNA"/>
</dbReference>
<reference evidence="2" key="1">
    <citation type="journal article" date="2020" name="Nat. Commun.">
        <title>Large-scale genome sequencing of mycorrhizal fungi provides insights into the early evolution of symbiotic traits.</title>
        <authorList>
            <person name="Miyauchi S."/>
            <person name="Kiss E."/>
            <person name="Kuo A."/>
            <person name="Drula E."/>
            <person name="Kohler A."/>
            <person name="Sanchez-Garcia M."/>
            <person name="Morin E."/>
            <person name="Andreopoulos B."/>
            <person name="Barry K.W."/>
            <person name="Bonito G."/>
            <person name="Buee M."/>
            <person name="Carver A."/>
            <person name="Chen C."/>
            <person name="Cichocki N."/>
            <person name="Clum A."/>
            <person name="Culley D."/>
            <person name="Crous P.W."/>
            <person name="Fauchery L."/>
            <person name="Girlanda M."/>
            <person name="Hayes R.D."/>
            <person name="Keri Z."/>
            <person name="LaButti K."/>
            <person name="Lipzen A."/>
            <person name="Lombard V."/>
            <person name="Magnuson J."/>
            <person name="Maillard F."/>
            <person name="Murat C."/>
            <person name="Nolan M."/>
            <person name="Ohm R.A."/>
            <person name="Pangilinan J."/>
            <person name="Pereira M.F."/>
            <person name="Perotto S."/>
            <person name="Peter M."/>
            <person name="Pfister S."/>
            <person name="Riley R."/>
            <person name="Sitrit Y."/>
            <person name="Stielow J.B."/>
            <person name="Szollosi G."/>
            <person name="Zifcakova L."/>
            <person name="Stursova M."/>
            <person name="Spatafora J.W."/>
            <person name="Tedersoo L."/>
            <person name="Vaario L.M."/>
            <person name="Yamada A."/>
            <person name="Yan M."/>
            <person name="Wang P."/>
            <person name="Xu J."/>
            <person name="Bruns T."/>
            <person name="Baldrian P."/>
            <person name="Vilgalys R."/>
            <person name="Dunand C."/>
            <person name="Henrissat B."/>
            <person name="Grigoriev I.V."/>
            <person name="Hibbett D."/>
            <person name="Nagy L.G."/>
            <person name="Martin F.M."/>
        </authorList>
    </citation>
    <scope>NUCLEOTIDE SEQUENCE</scope>
    <source>
        <strain evidence="2">UP504</strain>
    </source>
</reference>
<evidence type="ECO:0000256" key="1">
    <source>
        <dbReference type="SAM" id="MobiDB-lite"/>
    </source>
</evidence>
<dbReference type="GO" id="GO:0005783">
    <property type="term" value="C:endoplasmic reticulum"/>
    <property type="evidence" value="ECO:0007669"/>
    <property type="project" value="TreeGrafter"/>
</dbReference>
<dbReference type="Proteomes" id="UP000886523">
    <property type="component" value="Unassembled WGS sequence"/>
</dbReference>
<dbReference type="GO" id="GO:0008298">
    <property type="term" value="P:intracellular mRNA localization"/>
    <property type="evidence" value="ECO:0007669"/>
    <property type="project" value="TreeGrafter"/>
</dbReference>
<dbReference type="PANTHER" id="PTHR31027">
    <property type="entry name" value="NUCLEAR SEGREGATION PROTEIN BFR1"/>
    <property type="match status" value="1"/>
</dbReference>
<name>A0A9P6B0R1_9AGAM</name>
<proteinExistence type="predicted"/>
<dbReference type="GO" id="GO:1990904">
    <property type="term" value="C:ribonucleoprotein complex"/>
    <property type="evidence" value="ECO:0007669"/>
    <property type="project" value="TreeGrafter"/>
</dbReference>
<dbReference type="InterPro" id="IPR039604">
    <property type="entry name" value="Bfr1"/>
</dbReference>
<feature type="region of interest" description="Disordered" evidence="1">
    <location>
        <begin position="267"/>
        <end position="294"/>
    </location>
</feature>
<evidence type="ECO:0000313" key="3">
    <source>
        <dbReference type="Proteomes" id="UP000886523"/>
    </source>
</evidence>
<dbReference type="OrthoDB" id="2195113at2759"/>
<accession>A0A9P6B0R1</accession>
<dbReference type="PANTHER" id="PTHR31027:SF2">
    <property type="entry name" value="LEBERCILIN DOMAIN-CONTAINING PROTEIN"/>
    <property type="match status" value="1"/>
</dbReference>
<dbReference type="AlphaFoldDB" id="A0A9P6B0R1"/>
<dbReference type="GO" id="GO:0042175">
    <property type="term" value="C:nuclear outer membrane-endoplasmic reticulum membrane network"/>
    <property type="evidence" value="ECO:0007669"/>
    <property type="project" value="TreeGrafter"/>
</dbReference>